<sequence length="135" mass="15002">MRCRSSDRLRWLSLFWKTHFASRKTQPPQPLQPPGDWSWSSHRASSHSPTQITASTSTSCSVFIIVCARQSGILLFRACALRTVAASCVDLTKPSTMESWTLFAIRTFLDGRKPLVGGCLWISLVSLPGTVDPHI</sequence>
<organism evidence="2 3">
    <name type="scientific">Hyaloscypha variabilis (strain UAMH 11265 / GT02V1 / F)</name>
    <name type="common">Meliniomyces variabilis</name>
    <dbReference type="NCBI Taxonomy" id="1149755"/>
    <lineage>
        <taxon>Eukaryota</taxon>
        <taxon>Fungi</taxon>
        <taxon>Dikarya</taxon>
        <taxon>Ascomycota</taxon>
        <taxon>Pezizomycotina</taxon>
        <taxon>Leotiomycetes</taxon>
        <taxon>Helotiales</taxon>
        <taxon>Hyaloscyphaceae</taxon>
        <taxon>Hyaloscypha</taxon>
        <taxon>Hyaloscypha variabilis</taxon>
    </lineage>
</organism>
<reference evidence="2 3" key="1">
    <citation type="submission" date="2016-04" db="EMBL/GenBank/DDBJ databases">
        <title>A degradative enzymes factory behind the ericoid mycorrhizal symbiosis.</title>
        <authorList>
            <consortium name="DOE Joint Genome Institute"/>
            <person name="Martino E."/>
            <person name="Morin E."/>
            <person name="Grelet G."/>
            <person name="Kuo A."/>
            <person name="Kohler A."/>
            <person name="Daghino S."/>
            <person name="Barry K."/>
            <person name="Choi C."/>
            <person name="Cichocki N."/>
            <person name="Clum A."/>
            <person name="Copeland A."/>
            <person name="Hainaut M."/>
            <person name="Haridas S."/>
            <person name="Labutti K."/>
            <person name="Lindquist E."/>
            <person name="Lipzen A."/>
            <person name="Khouja H.-R."/>
            <person name="Murat C."/>
            <person name="Ohm R."/>
            <person name="Olson A."/>
            <person name="Spatafora J."/>
            <person name="Veneault-Fourrey C."/>
            <person name="Henrissat B."/>
            <person name="Grigoriev I."/>
            <person name="Martin F."/>
            <person name="Perotto S."/>
        </authorList>
    </citation>
    <scope>NUCLEOTIDE SEQUENCE [LARGE SCALE GENOMIC DNA]</scope>
    <source>
        <strain evidence="2 3">F</strain>
    </source>
</reference>
<gene>
    <name evidence="2" type="ORF">L207DRAFT_40850</name>
</gene>
<name>A0A2J6RNQ2_HYAVF</name>
<feature type="compositionally biased region" description="Low complexity" evidence="1">
    <location>
        <begin position="37"/>
        <end position="48"/>
    </location>
</feature>
<keyword evidence="3" id="KW-1185">Reference proteome</keyword>
<proteinExistence type="predicted"/>
<evidence type="ECO:0000313" key="3">
    <source>
        <dbReference type="Proteomes" id="UP000235786"/>
    </source>
</evidence>
<feature type="region of interest" description="Disordered" evidence="1">
    <location>
        <begin position="24"/>
        <end position="53"/>
    </location>
</feature>
<dbReference type="AlphaFoldDB" id="A0A2J6RNQ2"/>
<protein>
    <submittedName>
        <fullName evidence="2">Uncharacterized protein</fullName>
    </submittedName>
</protein>
<evidence type="ECO:0000313" key="2">
    <source>
        <dbReference type="EMBL" id="PMD40151.1"/>
    </source>
</evidence>
<accession>A0A2J6RNQ2</accession>
<dbReference type="Proteomes" id="UP000235786">
    <property type="component" value="Unassembled WGS sequence"/>
</dbReference>
<evidence type="ECO:0000256" key="1">
    <source>
        <dbReference type="SAM" id="MobiDB-lite"/>
    </source>
</evidence>
<dbReference type="EMBL" id="KZ613946">
    <property type="protein sequence ID" value="PMD40151.1"/>
    <property type="molecule type" value="Genomic_DNA"/>
</dbReference>